<dbReference type="PROSITE" id="PS50011">
    <property type="entry name" value="PROTEIN_KINASE_DOM"/>
    <property type="match status" value="1"/>
</dbReference>
<organism evidence="2 3">
    <name type="scientific">Cladobotryum mycophilum</name>
    <dbReference type="NCBI Taxonomy" id="491253"/>
    <lineage>
        <taxon>Eukaryota</taxon>
        <taxon>Fungi</taxon>
        <taxon>Dikarya</taxon>
        <taxon>Ascomycota</taxon>
        <taxon>Pezizomycotina</taxon>
        <taxon>Sordariomycetes</taxon>
        <taxon>Hypocreomycetidae</taxon>
        <taxon>Hypocreales</taxon>
        <taxon>Hypocreaceae</taxon>
        <taxon>Cladobotryum</taxon>
    </lineage>
</organism>
<name>A0ABR0S6W8_9HYPO</name>
<reference evidence="2 3" key="1">
    <citation type="submission" date="2024-01" db="EMBL/GenBank/DDBJ databases">
        <title>Complete genome of Cladobotryum mycophilum ATHUM6906.</title>
        <authorList>
            <person name="Christinaki A.C."/>
            <person name="Myridakis A.I."/>
            <person name="Kouvelis V.N."/>
        </authorList>
    </citation>
    <scope>NUCLEOTIDE SEQUENCE [LARGE SCALE GENOMIC DNA]</scope>
    <source>
        <strain evidence="2 3">ATHUM6906</strain>
    </source>
</reference>
<dbReference type="Gene3D" id="1.10.510.10">
    <property type="entry name" value="Transferase(Phosphotransferase) domain 1"/>
    <property type="match status" value="1"/>
</dbReference>
<evidence type="ECO:0000313" key="2">
    <source>
        <dbReference type="EMBL" id="KAK5987896.1"/>
    </source>
</evidence>
<sequence length="433" mass="49152">MESNNPTTQDFELLTQIDDALCNRPLQPPDYPDQEGRTSDAGLAFHDLMYVMNQAPVIAQIFNHENIVSIVGHIKVRPFVGTAAAGDEQLDRPTDFIVWDFCDAANLSALFEDTPLKSSQQYMPESLCWHVLTSLMRAVTYLHDGKRLFFDPRAKSTESKKWIQVDHDWNPILHRAIEPRNIFFQHPQGTETYGMCKLGSFENAAVTNHIISPGDGPKREEIDNPSCVAIAPRRGWEPWNITRDGIDKDPESFETESSRPYTLADELWSLGAVIFTMMTGQKPVFCCSTYGCCHITTCSQGGCLQNAAARKGCNCAMGGCKHIPNMRCTHEELVMNRPVYNSCLEPIVNIDSHLTQARYSWRLRKVVKDLLYCDPSKKVMISKILPFTKIVMEYYRDWKEGAEDGEAYRDIEDDMAARWEAGKKEKARTVHVL</sequence>
<accession>A0ABR0S6W8</accession>
<dbReference type="Proteomes" id="UP001338125">
    <property type="component" value="Unassembled WGS sequence"/>
</dbReference>
<dbReference type="PANTHER" id="PTHR44305">
    <property type="entry name" value="SI:DKEY-192D15.2-RELATED"/>
    <property type="match status" value="1"/>
</dbReference>
<evidence type="ECO:0000313" key="3">
    <source>
        <dbReference type="Proteomes" id="UP001338125"/>
    </source>
</evidence>
<protein>
    <recommendedName>
        <fullName evidence="1">Protein kinase domain-containing protein</fullName>
    </recommendedName>
</protein>
<dbReference type="InterPro" id="IPR011009">
    <property type="entry name" value="Kinase-like_dom_sf"/>
</dbReference>
<dbReference type="InterPro" id="IPR000719">
    <property type="entry name" value="Prot_kinase_dom"/>
</dbReference>
<dbReference type="SUPFAM" id="SSF56112">
    <property type="entry name" value="Protein kinase-like (PK-like)"/>
    <property type="match status" value="1"/>
</dbReference>
<dbReference type="InterPro" id="IPR053083">
    <property type="entry name" value="TF_kinase-domain_protein"/>
</dbReference>
<proteinExistence type="predicted"/>
<keyword evidence="3" id="KW-1185">Reference proteome</keyword>
<comment type="caution">
    <text evidence="2">The sequence shown here is derived from an EMBL/GenBank/DDBJ whole genome shotgun (WGS) entry which is preliminary data.</text>
</comment>
<gene>
    <name evidence="2" type="ORF">PT974_12032</name>
</gene>
<evidence type="ECO:0000259" key="1">
    <source>
        <dbReference type="PROSITE" id="PS50011"/>
    </source>
</evidence>
<feature type="domain" description="Protein kinase" evidence="1">
    <location>
        <begin position="1"/>
        <end position="395"/>
    </location>
</feature>
<dbReference type="EMBL" id="JAVFKD010000016">
    <property type="protein sequence ID" value="KAK5987896.1"/>
    <property type="molecule type" value="Genomic_DNA"/>
</dbReference>